<dbReference type="HOGENOM" id="CLU_031530_1_0_1"/>
<feature type="region of interest" description="Disordered" evidence="4">
    <location>
        <begin position="425"/>
        <end position="472"/>
    </location>
</feature>
<dbReference type="Proteomes" id="UP000001745">
    <property type="component" value="Unassembled WGS sequence"/>
</dbReference>
<dbReference type="VEuPathDB" id="FungiDB:TSTA_115320"/>
<evidence type="ECO:0000259" key="5">
    <source>
        <dbReference type="Pfam" id="PF17189"/>
    </source>
</evidence>
<evidence type="ECO:0000256" key="1">
    <source>
        <dbReference type="ARBA" id="ARBA00005382"/>
    </source>
</evidence>
<dbReference type="Gene3D" id="2.60.40.1180">
    <property type="entry name" value="Golgi alpha-mannosidase II"/>
    <property type="match status" value="1"/>
</dbReference>
<dbReference type="InterPro" id="IPR033452">
    <property type="entry name" value="GH30_C"/>
</dbReference>
<dbReference type="OMA" id="MWSRYIR"/>
<gene>
    <name evidence="6" type="ORF">TSTA_115320</name>
</gene>
<dbReference type="GO" id="GO:0004348">
    <property type="term" value="F:glucosylceramidase activity"/>
    <property type="evidence" value="ECO:0007669"/>
    <property type="project" value="InterPro"/>
</dbReference>
<evidence type="ECO:0000256" key="4">
    <source>
        <dbReference type="SAM" id="MobiDB-lite"/>
    </source>
</evidence>
<reference evidence="7" key="1">
    <citation type="journal article" date="2015" name="Genome Announc.">
        <title>Genome sequence of the AIDS-associated pathogen Penicillium marneffei (ATCC18224) and its near taxonomic relative Talaromyces stipitatus (ATCC10500).</title>
        <authorList>
            <person name="Nierman W.C."/>
            <person name="Fedorova-Abrams N.D."/>
            <person name="Andrianopoulos A."/>
        </authorList>
    </citation>
    <scope>NUCLEOTIDE SEQUENCE [LARGE SCALE GENOMIC DNA]</scope>
    <source>
        <strain evidence="7">ATCC 10500 / CBS 375.48 / QM 6759 / NRRL 1006</strain>
    </source>
</reference>
<dbReference type="PANTHER" id="PTHR11069">
    <property type="entry name" value="GLUCOSYLCERAMIDASE"/>
    <property type="match status" value="1"/>
</dbReference>
<dbReference type="GO" id="GO:0016020">
    <property type="term" value="C:membrane"/>
    <property type="evidence" value="ECO:0007669"/>
    <property type="project" value="GOC"/>
</dbReference>
<dbReference type="InterPro" id="IPR013780">
    <property type="entry name" value="Glyco_hydro_b"/>
</dbReference>
<keyword evidence="3" id="KW-0378">Hydrolase</keyword>
<dbReference type="PANTHER" id="PTHR11069:SF23">
    <property type="entry name" value="LYSOSOMAL ACID GLUCOSYLCERAMIDASE"/>
    <property type="match status" value="1"/>
</dbReference>
<dbReference type="RefSeq" id="XP_002481725.1">
    <property type="nucleotide sequence ID" value="XM_002481680.1"/>
</dbReference>
<dbReference type="GO" id="GO:0006680">
    <property type="term" value="P:glucosylceramide catabolic process"/>
    <property type="evidence" value="ECO:0007669"/>
    <property type="project" value="TreeGrafter"/>
</dbReference>
<sequence length="493" mass="52113">MQLIKCLGTLSIYHGICSASTVTIDPKSQLQVIDGFGISQAFGRASQFKALAQGPQQKGLDYLFNTTTGAGLSIIRNRIGSGSNSADSIEPNSPGSPNAKPTYIWDGDDEGQVWFSQEAMGYGYLHYYNQTGIPITHVGFLNEPDGSDFMLSDAAQAASMIPILHSTLEIEGFGHVKMTCCDNIGWNSQKAYTKNLTKAGMDEYLSVITSHMYSSDATTPMDTNLTTWITEAADLTNPWCTTWYSTGSLCEGFTWAVKLAEGIVNAGLSAYLYWEGVEVSQQQAASYLVLSDGTDVYPSGRLWAMAHWSRYIRPGAHRVATTGTVPNTIIGAFVNTDSSLVTVLTNSGGIAQNVELDLPGASSDNVFAVVTDQSSQMAPLDMNVSNGIVSVSVPAYGVITVKSEGTVAGGSSNIASPSKINIATPSSTAISSSSSVSRARSSSAIPSSSRAVSKSAQNSSAMPGKVQASTASACEAPIPSQVHHNHHGHHSHH</sequence>
<dbReference type="InterPro" id="IPR001139">
    <property type="entry name" value="Glyco_hydro_30"/>
</dbReference>
<keyword evidence="7" id="KW-1185">Reference proteome</keyword>
<dbReference type="SUPFAM" id="SSF51011">
    <property type="entry name" value="Glycosyl hydrolase domain"/>
    <property type="match status" value="1"/>
</dbReference>
<dbReference type="SUPFAM" id="SSF51445">
    <property type="entry name" value="(Trans)glycosidases"/>
    <property type="match status" value="1"/>
</dbReference>
<organism evidence="6 7">
    <name type="scientific">Talaromyces stipitatus (strain ATCC 10500 / CBS 375.48 / QM 6759 / NRRL 1006)</name>
    <name type="common">Penicillium stipitatum</name>
    <dbReference type="NCBI Taxonomy" id="441959"/>
    <lineage>
        <taxon>Eukaryota</taxon>
        <taxon>Fungi</taxon>
        <taxon>Dikarya</taxon>
        <taxon>Ascomycota</taxon>
        <taxon>Pezizomycotina</taxon>
        <taxon>Eurotiomycetes</taxon>
        <taxon>Eurotiomycetidae</taxon>
        <taxon>Eurotiales</taxon>
        <taxon>Trichocomaceae</taxon>
        <taxon>Talaromyces</taxon>
        <taxon>Talaromyces sect. Talaromyces</taxon>
    </lineage>
</organism>
<dbReference type="STRING" id="441959.B8M9H3"/>
<dbReference type="OrthoDB" id="2012278at2759"/>
<dbReference type="GeneID" id="8101342"/>
<dbReference type="eggNOG" id="KOG2566">
    <property type="taxonomic scope" value="Eukaryota"/>
</dbReference>
<dbReference type="InterPro" id="IPR017853">
    <property type="entry name" value="GH"/>
</dbReference>
<dbReference type="Pfam" id="PF17189">
    <property type="entry name" value="Glyco_hydro_30C"/>
    <property type="match status" value="1"/>
</dbReference>
<proteinExistence type="inferred from homology"/>
<dbReference type="Gene3D" id="3.20.20.80">
    <property type="entry name" value="Glycosidases"/>
    <property type="match status" value="2"/>
</dbReference>
<evidence type="ECO:0000256" key="3">
    <source>
        <dbReference type="ARBA" id="ARBA00022801"/>
    </source>
</evidence>
<name>B8M9H3_TALSN</name>
<accession>B8M9H3</accession>
<dbReference type="InParanoid" id="B8M9H3"/>
<feature type="domain" description="Glycosyl hydrolase family 30 beta sandwich" evidence="5">
    <location>
        <begin position="315"/>
        <end position="400"/>
    </location>
</feature>
<evidence type="ECO:0000313" key="6">
    <source>
        <dbReference type="EMBL" id="EED17733.1"/>
    </source>
</evidence>
<protein>
    <recommendedName>
        <fullName evidence="5">Glycosyl hydrolase family 30 beta sandwich domain-containing protein</fullName>
    </recommendedName>
</protein>
<evidence type="ECO:0000256" key="2">
    <source>
        <dbReference type="ARBA" id="ARBA00022729"/>
    </source>
</evidence>
<dbReference type="PhylomeDB" id="B8M9H3"/>
<keyword evidence="2" id="KW-0732">Signal</keyword>
<dbReference type="AlphaFoldDB" id="B8M9H3"/>
<comment type="similarity">
    <text evidence="1">Belongs to the glycosyl hydrolase 30 family.</text>
</comment>
<feature type="compositionally biased region" description="Low complexity" evidence="4">
    <location>
        <begin position="425"/>
        <end position="460"/>
    </location>
</feature>
<dbReference type="EMBL" id="EQ962655">
    <property type="protein sequence ID" value="EED17733.1"/>
    <property type="molecule type" value="Genomic_DNA"/>
</dbReference>
<evidence type="ECO:0000313" key="7">
    <source>
        <dbReference type="Proteomes" id="UP000001745"/>
    </source>
</evidence>